<dbReference type="Pfam" id="PF20248">
    <property type="entry name" value="DUF6603"/>
    <property type="match status" value="1"/>
</dbReference>
<evidence type="ECO:0000313" key="3">
    <source>
        <dbReference type="EMBL" id="TKW50814.1"/>
    </source>
</evidence>
<evidence type="ECO:0000313" key="4">
    <source>
        <dbReference type="Proteomes" id="UP000310108"/>
    </source>
</evidence>
<dbReference type="EMBL" id="PJEX01000359">
    <property type="protein sequence ID" value="TKW50814.1"/>
    <property type="molecule type" value="Genomic_DNA"/>
</dbReference>
<keyword evidence="4" id="KW-1185">Reference proteome</keyword>
<proteinExistence type="predicted"/>
<dbReference type="InterPro" id="IPR046538">
    <property type="entry name" value="DUF6603"/>
</dbReference>
<evidence type="ECO:0000259" key="2">
    <source>
        <dbReference type="Pfam" id="PF20248"/>
    </source>
</evidence>
<gene>
    <name evidence="3" type="ORF">CTA1_5306</name>
</gene>
<dbReference type="Proteomes" id="UP000310108">
    <property type="component" value="Unassembled WGS sequence"/>
</dbReference>
<comment type="caution">
    <text evidence="3">The sequence shown here is derived from an EMBL/GenBank/DDBJ whole genome shotgun (WGS) entry which is preliminary data.</text>
</comment>
<feature type="domain" description="DUF6603" evidence="2">
    <location>
        <begin position="9"/>
        <end position="180"/>
    </location>
</feature>
<name>A0A4U6X6T6_9PEZI</name>
<dbReference type="AlphaFoldDB" id="A0A4U6X6T6"/>
<keyword evidence="1" id="KW-0812">Transmembrane</keyword>
<feature type="transmembrane region" description="Helical" evidence="1">
    <location>
        <begin position="139"/>
        <end position="158"/>
    </location>
</feature>
<keyword evidence="1" id="KW-0472">Membrane</keyword>
<sequence length="299" mass="33539">MHEQVGNMDMYAGGLIIEFKPWQFQAMGVYATVAKDELTAQNEVSLSPFGKAGSLARTFADEKNTTLTMAFIYVMLNGPWFSRSLVDLSGLVEGFGVNSDILLLIVEQVVGFPVIKDRPRDGGGDEKPIHTMKRLMKGIWFRLIEGLFWAAVGVRVTAFQMLAMDAVIVVQFGTDLKLGWLIQAGTFSVLVTFRFAVNTGILKERRGSGVKEQDLPIPAEQTKIYARPMQMTTSLAFEATVHVKSKKPTDETTSAFLWYGSCERVLRAARNWRKGEQEWRVTAVIKPVQKSTWGKREYL</sequence>
<protein>
    <recommendedName>
        <fullName evidence="2">DUF6603 domain-containing protein</fullName>
    </recommendedName>
</protein>
<evidence type="ECO:0000256" key="1">
    <source>
        <dbReference type="SAM" id="Phobius"/>
    </source>
</evidence>
<accession>A0A4U6X6T6</accession>
<dbReference type="STRING" id="1306861.A0A4U6X6T6"/>
<feature type="transmembrane region" description="Helical" evidence="1">
    <location>
        <begin position="178"/>
        <end position="197"/>
    </location>
</feature>
<keyword evidence="1" id="KW-1133">Transmembrane helix</keyword>
<reference evidence="3 4" key="1">
    <citation type="journal article" date="2019" name="PLoS ONE">
        <title>Comparative genome analysis indicates high evolutionary potential of pathogenicity genes in Colletotrichum tanaceti.</title>
        <authorList>
            <person name="Lelwala R.V."/>
            <person name="Korhonen P.K."/>
            <person name="Young N.D."/>
            <person name="Scott J.B."/>
            <person name="Ades P.A."/>
            <person name="Gasser R.B."/>
            <person name="Taylor P.W.J."/>
        </authorList>
    </citation>
    <scope>NUCLEOTIDE SEQUENCE [LARGE SCALE GENOMIC DNA]</scope>
    <source>
        <strain evidence="3">BRIP57314</strain>
    </source>
</reference>
<organism evidence="3 4">
    <name type="scientific">Colletotrichum tanaceti</name>
    <dbReference type="NCBI Taxonomy" id="1306861"/>
    <lineage>
        <taxon>Eukaryota</taxon>
        <taxon>Fungi</taxon>
        <taxon>Dikarya</taxon>
        <taxon>Ascomycota</taxon>
        <taxon>Pezizomycotina</taxon>
        <taxon>Sordariomycetes</taxon>
        <taxon>Hypocreomycetidae</taxon>
        <taxon>Glomerellales</taxon>
        <taxon>Glomerellaceae</taxon>
        <taxon>Colletotrichum</taxon>
        <taxon>Colletotrichum destructivum species complex</taxon>
    </lineage>
</organism>